<feature type="transmembrane region" description="Helical" evidence="1">
    <location>
        <begin position="60"/>
        <end position="80"/>
    </location>
</feature>
<keyword evidence="4" id="KW-1185">Reference proteome</keyword>
<sequence length="186" mass="21682">MEEYLRSKQSILKKIRRRLMIIGMTIVLLAFIAFTLGAIVSTEHKRVTKFQRKTINLSLANLYFVYGGGATALSFHGFYLDGHWRKMQEDGNRLVMHLRLNHPLRQDVESHLLTNGFHVVAVEAKETVLQVYFSAQHFGTGSYFLCEFVFIYSRRFFQATFKCQAREEASEFVTRFNLQELLTVED</sequence>
<reference evidence="3" key="1">
    <citation type="submission" date="2019-03" db="EMBL/GenBank/DDBJ databases">
        <title>Long read genome sequence of the mycoparasitic Pythium oligandrum ATCC 38472 isolated from sugarbeet rhizosphere.</title>
        <authorList>
            <person name="Gaulin E."/>
        </authorList>
    </citation>
    <scope>NUCLEOTIDE SEQUENCE</scope>
    <source>
        <strain evidence="3">ATCC 38472_TT</strain>
    </source>
</reference>
<dbReference type="Proteomes" id="UP000794436">
    <property type="component" value="Unassembled WGS sequence"/>
</dbReference>
<dbReference type="OrthoDB" id="5072at2759"/>
<feature type="domain" description="Beta-adaptin appendage C-terminal subdomain" evidence="2">
    <location>
        <begin position="84"/>
        <end position="177"/>
    </location>
</feature>
<feature type="transmembrane region" description="Helical" evidence="1">
    <location>
        <begin position="21"/>
        <end position="40"/>
    </location>
</feature>
<keyword evidence="1" id="KW-1133">Transmembrane helix</keyword>
<accession>A0A8K1FM47</accession>
<dbReference type="Pfam" id="PF09066">
    <property type="entry name" value="B2-adapt-app_C"/>
    <property type="match status" value="1"/>
</dbReference>
<comment type="caution">
    <text evidence="3">The sequence shown here is derived from an EMBL/GenBank/DDBJ whole genome shotgun (WGS) entry which is preliminary data.</text>
</comment>
<protein>
    <recommendedName>
        <fullName evidence="2">Beta-adaptin appendage C-terminal subdomain domain-containing protein</fullName>
    </recommendedName>
</protein>
<evidence type="ECO:0000313" key="3">
    <source>
        <dbReference type="EMBL" id="TMW63313.1"/>
    </source>
</evidence>
<evidence type="ECO:0000256" key="1">
    <source>
        <dbReference type="SAM" id="Phobius"/>
    </source>
</evidence>
<evidence type="ECO:0000313" key="4">
    <source>
        <dbReference type="Proteomes" id="UP000794436"/>
    </source>
</evidence>
<name>A0A8K1FM47_PYTOL</name>
<dbReference type="AlphaFoldDB" id="A0A8K1FM47"/>
<dbReference type="InterPro" id="IPR015151">
    <property type="entry name" value="B-adaptin_app_sub_C"/>
</dbReference>
<proteinExistence type="predicted"/>
<keyword evidence="1" id="KW-0812">Transmembrane</keyword>
<dbReference type="EMBL" id="SPLM01000072">
    <property type="protein sequence ID" value="TMW63313.1"/>
    <property type="molecule type" value="Genomic_DNA"/>
</dbReference>
<gene>
    <name evidence="3" type="ORF">Poli38472_002254</name>
</gene>
<organism evidence="3 4">
    <name type="scientific">Pythium oligandrum</name>
    <name type="common">Mycoparasitic fungus</name>
    <dbReference type="NCBI Taxonomy" id="41045"/>
    <lineage>
        <taxon>Eukaryota</taxon>
        <taxon>Sar</taxon>
        <taxon>Stramenopiles</taxon>
        <taxon>Oomycota</taxon>
        <taxon>Peronosporomycetes</taxon>
        <taxon>Pythiales</taxon>
        <taxon>Pythiaceae</taxon>
        <taxon>Pythium</taxon>
    </lineage>
</organism>
<keyword evidence="1" id="KW-0472">Membrane</keyword>
<dbReference type="GO" id="GO:0030131">
    <property type="term" value="C:clathrin adaptor complex"/>
    <property type="evidence" value="ECO:0007669"/>
    <property type="project" value="InterPro"/>
</dbReference>
<dbReference type="GO" id="GO:0016192">
    <property type="term" value="P:vesicle-mediated transport"/>
    <property type="evidence" value="ECO:0007669"/>
    <property type="project" value="InterPro"/>
</dbReference>
<evidence type="ECO:0000259" key="2">
    <source>
        <dbReference type="Pfam" id="PF09066"/>
    </source>
</evidence>
<dbReference type="GO" id="GO:0006886">
    <property type="term" value="P:intracellular protein transport"/>
    <property type="evidence" value="ECO:0007669"/>
    <property type="project" value="InterPro"/>
</dbReference>